<feature type="transmembrane region" description="Helical" evidence="7">
    <location>
        <begin position="6"/>
        <end position="23"/>
    </location>
</feature>
<evidence type="ECO:0000256" key="3">
    <source>
        <dbReference type="ARBA" id="ARBA00022475"/>
    </source>
</evidence>
<feature type="domain" description="Glycine transporter" evidence="8">
    <location>
        <begin position="92"/>
        <end position="166"/>
    </location>
</feature>
<dbReference type="Proteomes" id="UP000293162">
    <property type="component" value="Unassembled WGS sequence"/>
</dbReference>
<feature type="transmembrane region" description="Helical" evidence="7">
    <location>
        <begin position="115"/>
        <end position="138"/>
    </location>
</feature>
<feature type="transmembrane region" description="Helical" evidence="7">
    <location>
        <begin position="30"/>
        <end position="47"/>
    </location>
</feature>
<keyword evidence="4 7" id="KW-0812">Transmembrane</keyword>
<dbReference type="PANTHER" id="PTHR30506">
    <property type="entry name" value="INNER MEMBRANE PROTEIN"/>
    <property type="match status" value="1"/>
</dbReference>
<dbReference type="RefSeq" id="WP_130021092.1">
    <property type="nucleotide sequence ID" value="NZ_SEWF01000014.1"/>
</dbReference>
<keyword evidence="10" id="KW-1185">Reference proteome</keyword>
<dbReference type="PANTHER" id="PTHR30506:SF3">
    <property type="entry name" value="UPF0126 INNER MEMBRANE PROTEIN YADS-RELATED"/>
    <property type="match status" value="1"/>
</dbReference>
<keyword evidence="3" id="KW-1003">Cell membrane</keyword>
<evidence type="ECO:0000256" key="4">
    <source>
        <dbReference type="ARBA" id="ARBA00022692"/>
    </source>
</evidence>
<sequence>MEFFTFINIGGTIAFAASGTLAAMRKDLDIFGLLVIAFVTSVGGGTIRDVLIGHLPVRWILDSSIILLIIGSAGITVLLRSKIEHLDKALTFFDSLGLGFFALRGIQEGISVQLNIPSCIILGTITACFGGVIRDIMLNEIPALFRTGQLYATVCIVGGGLFFALQQLNISPELIDIMTVLSIFGIRTLAIKKNISLPKINKM</sequence>
<evidence type="ECO:0000256" key="1">
    <source>
        <dbReference type="ARBA" id="ARBA00004651"/>
    </source>
</evidence>
<evidence type="ECO:0000259" key="8">
    <source>
        <dbReference type="Pfam" id="PF03458"/>
    </source>
</evidence>
<dbReference type="InterPro" id="IPR005115">
    <property type="entry name" value="Gly_transporter"/>
</dbReference>
<feature type="transmembrane region" description="Helical" evidence="7">
    <location>
        <begin position="150"/>
        <end position="168"/>
    </location>
</feature>
<dbReference type="EMBL" id="SEWF01000014">
    <property type="protein sequence ID" value="RYU95486.1"/>
    <property type="molecule type" value="Genomic_DNA"/>
</dbReference>
<evidence type="ECO:0000256" key="5">
    <source>
        <dbReference type="ARBA" id="ARBA00022989"/>
    </source>
</evidence>
<comment type="similarity">
    <text evidence="2">Belongs to the UPF0126 family.</text>
</comment>
<feature type="transmembrane region" description="Helical" evidence="7">
    <location>
        <begin position="59"/>
        <end position="79"/>
    </location>
</feature>
<keyword evidence="5 7" id="KW-1133">Transmembrane helix</keyword>
<evidence type="ECO:0000256" key="2">
    <source>
        <dbReference type="ARBA" id="ARBA00008193"/>
    </source>
</evidence>
<comment type="subcellular location">
    <subcellularLocation>
        <location evidence="1">Cell membrane</location>
        <topology evidence="1">Multi-pass membrane protein</topology>
    </subcellularLocation>
</comment>
<reference evidence="9 10" key="1">
    <citation type="submission" date="2019-02" db="EMBL/GenBank/DDBJ databases">
        <title>Bacterial novel species Emticicia sp. 17J42-9 isolated from soil.</title>
        <authorList>
            <person name="Jung H.-Y."/>
        </authorList>
    </citation>
    <scope>NUCLEOTIDE SEQUENCE [LARGE SCALE GENOMIC DNA]</scope>
    <source>
        <strain evidence="9 10">17J42-9</strain>
    </source>
</reference>
<keyword evidence="6 7" id="KW-0472">Membrane</keyword>
<protein>
    <submittedName>
        <fullName evidence="9">Trimeric intracellular cation channel family protein</fullName>
    </submittedName>
</protein>
<evidence type="ECO:0000256" key="6">
    <source>
        <dbReference type="ARBA" id="ARBA00023136"/>
    </source>
</evidence>
<gene>
    <name evidence="9" type="ORF">EWM59_11350</name>
</gene>
<feature type="domain" description="Glycine transporter" evidence="8">
    <location>
        <begin position="6"/>
        <end position="80"/>
    </location>
</feature>
<evidence type="ECO:0000313" key="9">
    <source>
        <dbReference type="EMBL" id="RYU95486.1"/>
    </source>
</evidence>
<accession>A0A4Q5LZR3</accession>
<dbReference type="AlphaFoldDB" id="A0A4Q5LZR3"/>
<evidence type="ECO:0000256" key="7">
    <source>
        <dbReference type="SAM" id="Phobius"/>
    </source>
</evidence>
<proteinExistence type="inferred from homology"/>
<dbReference type="OrthoDB" id="9791874at2"/>
<name>A0A4Q5LZR3_9BACT</name>
<evidence type="ECO:0000313" key="10">
    <source>
        <dbReference type="Proteomes" id="UP000293162"/>
    </source>
</evidence>
<dbReference type="Pfam" id="PF03458">
    <property type="entry name" value="Gly_transporter"/>
    <property type="match status" value="2"/>
</dbReference>
<organism evidence="9 10">
    <name type="scientific">Emticicia agri</name>
    <dbReference type="NCBI Taxonomy" id="2492393"/>
    <lineage>
        <taxon>Bacteria</taxon>
        <taxon>Pseudomonadati</taxon>
        <taxon>Bacteroidota</taxon>
        <taxon>Cytophagia</taxon>
        <taxon>Cytophagales</taxon>
        <taxon>Leadbetterellaceae</taxon>
        <taxon>Emticicia</taxon>
    </lineage>
</organism>
<comment type="caution">
    <text evidence="9">The sequence shown here is derived from an EMBL/GenBank/DDBJ whole genome shotgun (WGS) entry which is preliminary data.</text>
</comment>
<dbReference type="GO" id="GO:0005886">
    <property type="term" value="C:plasma membrane"/>
    <property type="evidence" value="ECO:0007669"/>
    <property type="project" value="UniProtKB-SubCell"/>
</dbReference>